<evidence type="ECO:0000313" key="1">
    <source>
        <dbReference type="EMBL" id="KAB2600224.1"/>
    </source>
</evidence>
<sequence length="113" mass="13119">MEWGVREMEVEERMMQKMDGELTATRLLVVLWCVVNGIEVYECNAWFYRERMVGRTCEWQLGMIKEGNACVMTTRSVGGNLKMQMGMLEMQGWARHGCVCVLWLICLLVKACE</sequence>
<reference evidence="2" key="2">
    <citation type="submission" date="2019-10" db="EMBL/GenBank/DDBJ databases">
        <title>A de novo genome assembly of a pear dwarfing rootstock.</title>
        <authorList>
            <person name="Wang F."/>
            <person name="Wang J."/>
            <person name="Li S."/>
            <person name="Zhang Y."/>
            <person name="Fang M."/>
            <person name="Ma L."/>
            <person name="Zhao Y."/>
            <person name="Jiang S."/>
        </authorList>
    </citation>
    <scope>NUCLEOTIDE SEQUENCE [LARGE SCALE GENOMIC DNA]</scope>
</reference>
<keyword evidence="2" id="KW-1185">Reference proteome</keyword>
<organism evidence="1 2">
    <name type="scientific">Pyrus ussuriensis x Pyrus communis</name>
    <dbReference type="NCBI Taxonomy" id="2448454"/>
    <lineage>
        <taxon>Eukaryota</taxon>
        <taxon>Viridiplantae</taxon>
        <taxon>Streptophyta</taxon>
        <taxon>Embryophyta</taxon>
        <taxon>Tracheophyta</taxon>
        <taxon>Spermatophyta</taxon>
        <taxon>Magnoliopsida</taxon>
        <taxon>eudicotyledons</taxon>
        <taxon>Gunneridae</taxon>
        <taxon>Pentapetalae</taxon>
        <taxon>rosids</taxon>
        <taxon>fabids</taxon>
        <taxon>Rosales</taxon>
        <taxon>Rosaceae</taxon>
        <taxon>Amygdaloideae</taxon>
        <taxon>Maleae</taxon>
        <taxon>Pyrus</taxon>
    </lineage>
</organism>
<gene>
    <name evidence="1" type="ORF">D8674_010495</name>
</gene>
<accession>A0A5N5FPN3</accession>
<dbReference type="Proteomes" id="UP000327157">
    <property type="component" value="Chromosome 13"/>
</dbReference>
<proteinExistence type="predicted"/>
<reference evidence="1 2" key="1">
    <citation type="submission" date="2019-09" db="EMBL/GenBank/DDBJ databases">
        <authorList>
            <person name="Ou C."/>
        </authorList>
    </citation>
    <scope>NUCLEOTIDE SEQUENCE [LARGE SCALE GENOMIC DNA]</scope>
    <source>
        <strain evidence="1">S2</strain>
        <tissue evidence="1">Leaf</tissue>
    </source>
</reference>
<dbReference type="EMBL" id="SMOL01000753">
    <property type="protein sequence ID" value="KAB2600224.1"/>
    <property type="molecule type" value="Genomic_DNA"/>
</dbReference>
<name>A0A5N5FPN3_9ROSA</name>
<dbReference type="AlphaFoldDB" id="A0A5N5FPN3"/>
<reference evidence="1 2" key="3">
    <citation type="submission" date="2019-11" db="EMBL/GenBank/DDBJ databases">
        <title>A de novo genome assembly of a pear dwarfing rootstock.</title>
        <authorList>
            <person name="Wang F."/>
            <person name="Wang J."/>
            <person name="Li S."/>
            <person name="Zhang Y."/>
            <person name="Fang M."/>
            <person name="Ma L."/>
            <person name="Zhao Y."/>
            <person name="Jiang S."/>
        </authorList>
    </citation>
    <scope>NUCLEOTIDE SEQUENCE [LARGE SCALE GENOMIC DNA]</scope>
    <source>
        <strain evidence="1">S2</strain>
        <tissue evidence="1">Leaf</tissue>
    </source>
</reference>
<protein>
    <submittedName>
        <fullName evidence="1">S2-RNase</fullName>
    </submittedName>
</protein>
<evidence type="ECO:0000313" key="2">
    <source>
        <dbReference type="Proteomes" id="UP000327157"/>
    </source>
</evidence>
<comment type="caution">
    <text evidence="1">The sequence shown here is derived from an EMBL/GenBank/DDBJ whole genome shotgun (WGS) entry which is preliminary data.</text>
</comment>